<comment type="caution">
    <text evidence="1">The sequence shown here is derived from an EMBL/GenBank/DDBJ whole genome shotgun (WGS) entry which is preliminary data.</text>
</comment>
<gene>
    <name evidence="1" type="ORF">V6R90_13915</name>
</gene>
<organism evidence="1 2">
    <name type="scientific">Nocardioides kribbensis</name>
    <dbReference type="NCBI Taxonomy" id="305517"/>
    <lineage>
        <taxon>Bacteria</taxon>
        <taxon>Bacillati</taxon>
        <taxon>Actinomycetota</taxon>
        <taxon>Actinomycetes</taxon>
        <taxon>Propionibacteriales</taxon>
        <taxon>Nocardioidaceae</taxon>
        <taxon>Nocardioides</taxon>
    </lineage>
</organism>
<proteinExistence type="predicted"/>
<keyword evidence="2" id="KW-1185">Reference proteome</keyword>
<dbReference type="RefSeq" id="WP_349805008.1">
    <property type="nucleotide sequence ID" value="NZ_JBEGDP010000016.1"/>
</dbReference>
<evidence type="ECO:0000313" key="2">
    <source>
        <dbReference type="Proteomes" id="UP001482520"/>
    </source>
</evidence>
<sequence>MPAPWTHALADAVVSDPALPPSYDERLGSLPGAALVADTDLPRLALPQEGRLAVAVAVTGGAGQLAGPAGWCARRPQVGLTRLAVTLRDLDDLAGNARRVVAAVDAARGEGALADDVVVQVGVPAGHLGPTGPTTAWLAALDELAAAELGLLLPAATEPGLLAALVDAALDRETPWHATGAGAAPVPAPGPLALLGATRLAFDGASRGEVVEALTTADAAALVGLDGLAGARRWLTGADLASPTEVEALGAALRELGVAL</sequence>
<dbReference type="Proteomes" id="UP001482520">
    <property type="component" value="Unassembled WGS sequence"/>
</dbReference>
<name>A0ABV1P0R3_9ACTN</name>
<evidence type="ECO:0000313" key="1">
    <source>
        <dbReference type="EMBL" id="MEQ7848376.1"/>
    </source>
</evidence>
<protein>
    <submittedName>
        <fullName evidence="1">Uncharacterized protein</fullName>
    </submittedName>
</protein>
<dbReference type="EMBL" id="JBEGDP010000016">
    <property type="protein sequence ID" value="MEQ7848376.1"/>
    <property type="molecule type" value="Genomic_DNA"/>
</dbReference>
<accession>A0ABV1P0R3</accession>
<reference evidence="1 2" key="1">
    <citation type="submission" date="2024-02" db="EMBL/GenBank/DDBJ databases">
        <title>Full genome sequence of Nocardioides kribbensis.</title>
        <authorList>
            <person name="Poletto B.L."/>
            <person name="Silva G."/>
            <person name="Galante D."/>
            <person name="Campos K.R."/>
            <person name="Santos M.B.N."/>
            <person name="Sacchi C.T."/>
        </authorList>
    </citation>
    <scope>NUCLEOTIDE SEQUENCE [LARGE SCALE GENOMIC DNA]</scope>
    <source>
        <strain evidence="1 2">O4R</strain>
    </source>
</reference>